<sequence length="245" mass="27167">MTDPAQATRDASAGPAHRVRCFKADGRRAVWLVQRPGQPATTVKCWPLTPALLVKLALGRSQAQRQARGVSWLQAAGIATTAVARAWHFTRHGSRFMVELELDHAPGHTVHELVVEGKLADPALARHVGQSVGRAAAAIAHANLFHDDFKPSNLVIDLDHHLDAQLIVIDTASLERARRRRPTAILAEMLHKLGIPLREAGVTTPPPLWRAVMRTALLGLTRADRRAVIQRVRQLYIDRQRRQNH</sequence>
<reference evidence="1 2" key="1">
    <citation type="submission" date="2024-08" db="EMBL/GenBank/DDBJ databases">
        <title>Whole-genome sequencing of halo(alkali)philic microorganisms from hypersaline lakes.</title>
        <authorList>
            <person name="Sorokin D.Y."/>
            <person name="Merkel A.Y."/>
            <person name="Messina E."/>
            <person name="Yakimov M."/>
        </authorList>
    </citation>
    <scope>NUCLEOTIDE SEQUENCE [LARGE SCALE GENOMIC DNA]</scope>
    <source>
        <strain evidence="1 2">AB-hyl4</strain>
    </source>
</reference>
<dbReference type="RefSeq" id="WP_425346797.1">
    <property type="nucleotide sequence ID" value="NZ_JBGUBD010000012.1"/>
</dbReference>
<keyword evidence="2" id="KW-1185">Reference proteome</keyword>
<evidence type="ECO:0000313" key="2">
    <source>
        <dbReference type="Proteomes" id="UP001575105"/>
    </source>
</evidence>
<accession>A0ABV4UB54</accession>
<organism evidence="1 2">
    <name type="scientific">Natronomicrosphaera hydrolytica</name>
    <dbReference type="NCBI Taxonomy" id="3242702"/>
    <lineage>
        <taxon>Bacteria</taxon>
        <taxon>Pseudomonadati</taxon>
        <taxon>Planctomycetota</taxon>
        <taxon>Phycisphaerae</taxon>
        <taxon>Phycisphaerales</taxon>
        <taxon>Phycisphaeraceae</taxon>
        <taxon>Natronomicrosphaera</taxon>
    </lineage>
</organism>
<name>A0ABV4UB54_9BACT</name>
<proteinExistence type="predicted"/>
<comment type="caution">
    <text evidence="1">The sequence shown here is derived from an EMBL/GenBank/DDBJ whole genome shotgun (WGS) entry which is preliminary data.</text>
</comment>
<protein>
    <recommendedName>
        <fullName evidence="3">Non-specific serine/threonine protein kinase</fullName>
    </recommendedName>
</protein>
<dbReference type="Proteomes" id="UP001575105">
    <property type="component" value="Unassembled WGS sequence"/>
</dbReference>
<dbReference type="SUPFAM" id="SSF56112">
    <property type="entry name" value="Protein kinase-like (PK-like)"/>
    <property type="match status" value="1"/>
</dbReference>
<evidence type="ECO:0008006" key="3">
    <source>
        <dbReference type="Google" id="ProtNLM"/>
    </source>
</evidence>
<dbReference type="EMBL" id="JBGUBD010000012">
    <property type="protein sequence ID" value="MFA9479874.1"/>
    <property type="molecule type" value="Genomic_DNA"/>
</dbReference>
<gene>
    <name evidence="1" type="ORF">ACERK3_16445</name>
</gene>
<dbReference type="InterPro" id="IPR011009">
    <property type="entry name" value="Kinase-like_dom_sf"/>
</dbReference>
<evidence type="ECO:0000313" key="1">
    <source>
        <dbReference type="EMBL" id="MFA9479874.1"/>
    </source>
</evidence>